<evidence type="ECO:0000313" key="2">
    <source>
        <dbReference type="Proteomes" id="UP000050741"/>
    </source>
</evidence>
<feature type="compositionally biased region" description="Low complexity" evidence="1">
    <location>
        <begin position="43"/>
        <end position="52"/>
    </location>
</feature>
<protein>
    <submittedName>
        <fullName evidence="3">Secreted protein</fullName>
    </submittedName>
</protein>
<accession>A0A183CAR1</accession>
<reference evidence="2" key="1">
    <citation type="submission" date="2014-05" db="EMBL/GenBank/DDBJ databases">
        <title>The genome and life-stage specific transcriptomes of Globodera pallida elucidate key aspects of plant parasitism by a cyst nematode.</title>
        <authorList>
            <person name="Cotton J.A."/>
            <person name="Lilley C.J."/>
            <person name="Jones L.M."/>
            <person name="Kikuchi T."/>
            <person name="Reid A.J."/>
            <person name="Thorpe P."/>
            <person name="Tsai I.J."/>
            <person name="Beasley H."/>
            <person name="Blok V."/>
            <person name="Cock P.J.A."/>
            <person name="Van den Akker S.E."/>
            <person name="Holroyd N."/>
            <person name="Hunt M."/>
            <person name="Mantelin S."/>
            <person name="Naghra H."/>
            <person name="Pain A."/>
            <person name="Palomares-Rius J.E."/>
            <person name="Zarowiecki M."/>
            <person name="Berriman M."/>
            <person name="Jones J.T."/>
            <person name="Urwin P.E."/>
        </authorList>
    </citation>
    <scope>NUCLEOTIDE SEQUENCE [LARGE SCALE GENOMIC DNA]</scope>
    <source>
        <strain evidence="2">Lindley</strain>
    </source>
</reference>
<dbReference type="WBParaSite" id="GPLIN_000996200">
    <property type="protein sequence ID" value="GPLIN_000996200"/>
    <property type="gene ID" value="GPLIN_000996200"/>
</dbReference>
<evidence type="ECO:0000313" key="3">
    <source>
        <dbReference type="WBParaSite" id="GPLIN_000996200"/>
    </source>
</evidence>
<proteinExistence type="predicted"/>
<dbReference type="AlphaFoldDB" id="A0A183CAR1"/>
<sequence length="85" mass="8999">MCHCFGLPNSVAAAVFRLSSISTSTSTTVSSNRGLRSEGQHMATSTPTSTASSPWVNFNSMKRIASIVPCWSKCCPHSFAMVGQA</sequence>
<reference evidence="3" key="2">
    <citation type="submission" date="2016-06" db="UniProtKB">
        <authorList>
            <consortium name="WormBaseParasite"/>
        </authorList>
    </citation>
    <scope>IDENTIFICATION</scope>
</reference>
<keyword evidence="2" id="KW-1185">Reference proteome</keyword>
<evidence type="ECO:0000256" key="1">
    <source>
        <dbReference type="SAM" id="MobiDB-lite"/>
    </source>
</evidence>
<name>A0A183CAR1_GLOPA</name>
<organism evidence="2 3">
    <name type="scientific">Globodera pallida</name>
    <name type="common">Potato cyst nematode worm</name>
    <name type="synonym">Heterodera pallida</name>
    <dbReference type="NCBI Taxonomy" id="36090"/>
    <lineage>
        <taxon>Eukaryota</taxon>
        <taxon>Metazoa</taxon>
        <taxon>Ecdysozoa</taxon>
        <taxon>Nematoda</taxon>
        <taxon>Chromadorea</taxon>
        <taxon>Rhabditida</taxon>
        <taxon>Tylenchina</taxon>
        <taxon>Tylenchomorpha</taxon>
        <taxon>Tylenchoidea</taxon>
        <taxon>Heteroderidae</taxon>
        <taxon>Heteroderinae</taxon>
        <taxon>Globodera</taxon>
    </lineage>
</organism>
<feature type="region of interest" description="Disordered" evidence="1">
    <location>
        <begin position="25"/>
        <end position="52"/>
    </location>
</feature>
<dbReference type="Proteomes" id="UP000050741">
    <property type="component" value="Unassembled WGS sequence"/>
</dbReference>